<dbReference type="Pfam" id="PF16344">
    <property type="entry name" value="FecR_C"/>
    <property type="match status" value="1"/>
</dbReference>
<feature type="domain" description="FecR protein" evidence="1">
    <location>
        <begin position="126"/>
        <end position="216"/>
    </location>
</feature>
<proteinExistence type="predicted"/>
<evidence type="ECO:0000259" key="2">
    <source>
        <dbReference type="Pfam" id="PF16344"/>
    </source>
</evidence>
<dbReference type="RefSeq" id="WP_011965275.1">
    <property type="nucleotide sequence ID" value="NC_009614.1"/>
</dbReference>
<accession>A6L122</accession>
<dbReference type="PANTHER" id="PTHR30273">
    <property type="entry name" value="PERIPLASMIC SIGNAL SENSOR AND SIGMA FACTOR ACTIVATOR FECR-RELATED"/>
    <property type="match status" value="1"/>
</dbReference>
<dbReference type="Pfam" id="PF04773">
    <property type="entry name" value="FecR"/>
    <property type="match status" value="1"/>
</dbReference>
<gene>
    <name evidence="3" type="ordered locus">BVU_1710</name>
</gene>
<dbReference type="eggNOG" id="COG3712">
    <property type="taxonomic scope" value="Bacteria"/>
</dbReference>
<dbReference type="HOGENOM" id="CLU_050192_2_3_10"/>
<dbReference type="KEGG" id="bvu:BVU_1710"/>
<reference evidence="3 4" key="1">
    <citation type="journal article" date="2007" name="PLoS Biol.">
        <title>Evolution of symbiotic bacteria in the distal human intestine.</title>
        <authorList>
            <person name="Xu J."/>
            <person name="Mahowald M.A."/>
            <person name="Ley R.E."/>
            <person name="Lozupone C.A."/>
            <person name="Hamady M."/>
            <person name="Martens E.C."/>
            <person name="Henrissat B."/>
            <person name="Coutinho P.M."/>
            <person name="Minx P."/>
            <person name="Latreille P."/>
            <person name="Cordum H."/>
            <person name="Van Brunt A."/>
            <person name="Kim K."/>
            <person name="Fulton R.S."/>
            <person name="Fulton L.A."/>
            <person name="Clifton S.W."/>
            <person name="Wilson R.K."/>
            <person name="Knight R.D."/>
            <person name="Gordon J.I."/>
        </authorList>
    </citation>
    <scope>NUCLEOTIDE SEQUENCE [LARGE SCALE GENOMIC DNA]</scope>
    <source>
        <strain evidence="4">ATCC 8482 / DSM 1447 / JCM 5826 / CCUG 4940 / NBRC 14291 / NCTC 11154</strain>
    </source>
</reference>
<dbReference type="GO" id="GO:0016989">
    <property type="term" value="F:sigma factor antagonist activity"/>
    <property type="evidence" value="ECO:0007669"/>
    <property type="project" value="TreeGrafter"/>
</dbReference>
<dbReference type="InterPro" id="IPR006860">
    <property type="entry name" value="FecR"/>
</dbReference>
<dbReference type="PANTHER" id="PTHR30273:SF2">
    <property type="entry name" value="PROTEIN FECR"/>
    <property type="match status" value="1"/>
</dbReference>
<dbReference type="Gene3D" id="3.55.50.30">
    <property type="match status" value="1"/>
</dbReference>
<evidence type="ECO:0000313" key="3">
    <source>
        <dbReference type="EMBL" id="ABR39386.1"/>
    </source>
</evidence>
<dbReference type="InterPro" id="IPR012373">
    <property type="entry name" value="Ferrdict_sens_TM"/>
</dbReference>
<organism evidence="3 4">
    <name type="scientific">Phocaeicola vulgatus (strain ATCC 8482 / DSM 1447 / JCM 5826 / CCUG 4940 / NBRC 14291 / NCTC 11154)</name>
    <name type="common">Bacteroides vulgatus</name>
    <dbReference type="NCBI Taxonomy" id="435590"/>
    <lineage>
        <taxon>Bacteria</taxon>
        <taxon>Pseudomonadati</taxon>
        <taxon>Bacteroidota</taxon>
        <taxon>Bacteroidia</taxon>
        <taxon>Bacteroidales</taxon>
        <taxon>Bacteroidaceae</taxon>
        <taxon>Phocaeicola</taxon>
    </lineage>
</organism>
<feature type="domain" description="Protein FecR C-terminal" evidence="2">
    <location>
        <begin position="264"/>
        <end position="323"/>
    </location>
</feature>
<dbReference type="GeneID" id="5302676"/>
<protein>
    <submittedName>
        <fullName evidence="3">Putative anti-sigma factor</fullName>
    </submittedName>
</protein>
<dbReference type="InterPro" id="IPR032508">
    <property type="entry name" value="FecR_C"/>
</dbReference>
<evidence type="ECO:0000313" key="4">
    <source>
        <dbReference type="Proteomes" id="UP000002861"/>
    </source>
</evidence>
<dbReference type="PATRIC" id="fig|435590.9.peg.1773"/>
<dbReference type="Gene3D" id="2.60.120.1440">
    <property type="match status" value="1"/>
</dbReference>
<dbReference type="PaxDb" id="435590-BVU_1710"/>
<sequence>MNVSKDSFSDIEDLLPRFCEGKTSLEETRLVEKWMSEDADNRRLVQQILALNLAVDAQKFEEESDLDNAFNKVKRRINSSSKAWWNWAIRAAAVLSIPLLFSTVTLYLQRQDQLAQFQIITAHAFPGMRSKVLLPDSTVVYLNAGSTLKYPSRFSESLREVELEGEGYFDVRANRNSKFAVNLKDGISIEVYGTKFNVDAYQIDSMVSATLLEGSIGFAYCGENGKRMLHKLQPNQRLTFQPKDKSLKINGTEGLTETAWIDGQFIFKDTPIREALYILGKHFNVRFTLKQSLNDLSYTGKFTSEPLELILKHFEISTNMRWRYLDDAVDAKKRTIEIY</sequence>
<dbReference type="BioCyc" id="BVUL435590:G1G59-1796-MONOMER"/>
<dbReference type="PIRSF" id="PIRSF018266">
    <property type="entry name" value="FecR"/>
    <property type="match status" value="1"/>
</dbReference>
<name>A6L122_PHOV8</name>
<evidence type="ECO:0000259" key="1">
    <source>
        <dbReference type="Pfam" id="PF04773"/>
    </source>
</evidence>
<dbReference type="EMBL" id="CP000139">
    <property type="protein sequence ID" value="ABR39386.1"/>
    <property type="molecule type" value="Genomic_DNA"/>
</dbReference>
<dbReference type="Proteomes" id="UP000002861">
    <property type="component" value="Chromosome"/>
</dbReference>
<dbReference type="AlphaFoldDB" id="A6L122"/>
<dbReference type="STRING" id="435590.BVU_1710"/>